<name>A0A1H0KT37_9BACI</name>
<protein>
    <submittedName>
        <fullName evidence="2">tRNA1(Val) A37 N6-methylase TrmN6</fullName>
    </submittedName>
</protein>
<feature type="domain" description="Methyltransferase small" evidence="1">
    <location>
        <begin position="32"/>
        <end position="123"/>
    </location>
</feature>
<dbReference type="STRING" id="745820.SAMN04488053_1209"/>
<dbReference type="Gene3D" id="3.40.50.150">
    <property type="entry name" value="Vaccinia Virus protein VP39"/>
    <property type="match status" value="1"/>
</dbReference>
<dbReference type="PANTHER" id="PTHR47739">
    <property type="entry name" value="TRNA1(VAL) (ADENINE(37)-N6)-METHYLTRANSFERASE"/>
    <property type="match status" value="1"/>
</dbReference>
<dbReference type="InterPro" id="IPR007848">
    <property type="entry name" value="Small_mtfrase_dom"/>
</dbReference>
<keyword evidence="3" id="KW-1185">Reference proteome</keyword>
<dbReference type="GO" id="GO:0008168">
    <property type="term" value="F:methyltransferase activity"/>
    <property type="evidence" value="ECO:0007669"/>
    <property type="project" value="UniProtKB-KW"/>
</dbReference>
<organism evidence="2 3">
    <name type="scientific">Alkalicoccus daliensis</name>
    <dbReference type="NCBI Taxonomy" id="745820"/>
    <lineage>
        <taxon>Bacteria</taxon>
        <taxon>Bacillati</taxon>
        <taxon>Bacillota</taxon>
        <taxon>Bacilli</taxon>
        <taxon>Bacillales</taxon>
        <taxon>Bacillaceae</taxon>
        <taxon>Alkalicoccus</taxon>
    </lineage>
</organism>
<evidence type="ECO:0000313" key="3">
    <source>
        <dbReference type="Proteomes" id="UP000198778"/>
    </source>
</evidence>
<keyword evidence="2" id="KW-0489">Methyltransferase</keyword>
<dbReference type="Pfam" id="PF05175">
    <property type="entry name" value="MTS"/>
    <property type="match status" value="1"/>
</dbReference>
<dbReference type="GO" id="GO:0032259">
    <property type="term" value="P:methylation"/>
    <property type="evidence" value="ECO:0007669"/>
    <property type="project" value="UniProtKB-KW"/>
</dbReference>
<dbReference type="PANTHER" id="PTHR47739:SF1">
    <property type="entry name" value="TRNA1(VAL) (ADENINE(37)-N6)-METHYLTRANSFERASE"/>
    <property type="match status" value="1"/>
</dbReference>
<dbReference type="AlphaFoldDB" id="A0A1H0KT37"/>
<dbReference type="EMBL" id="FNIL01000020">
    <property type="protein sequence ID" value="SDO59128.1"/>
    <property type="molecule type" value="Genomic_DNA"/>
</dbReference>
<dbReference type="OrthoDB" id="9777257at2"/>
<dbReference type="RefSeq" id="WP_090844540.1">
    <property type="nucleotide sequence ID" value="NZ_FNIL01000020.1"/>
</dbReference>
<evidence type="ECO:0000313" key="2">
    <source>
        <dbReference type="EMBL" id="SDO59128.1"/>
    </source>
</evidence>
<dbReference type="InterPro" id="IPR050210">
    <property type="entry name" value="tRNA_Adenine-N(6)_MTase"/>
</dbReference>
<dbReference type="CDD" id="cd02440">
    <property type="entry name" value="AdoMet_MTases"/>
    <property type="match status" value="1"/>
</dbReference>
<gene>
    <name evidence="2" type="ORF">SAMN04488053_1209</name>
</gene>
<keyword evidence="2" id="KW-0808">Transferase</keyword>
<reference evidence="3" key="1">
    <citation type="submission" date="2016-10" db="EMBL/GenBank/DDBJ databases">
        <authorList>
            <person name="Varghese N."/>
            <person name="Submissions S."/>
        </authorList>
    </citation>
    <scope>NUCLEOTIDE SEQUENCE [LARGE SCALE GENOMIC DNA]</scope>
    <source>
        <strain evidence="3">CGMCC 1.10369</strain>
    </source>
</reference>
<dbReference type="SUPFAM" id="SSF53335">
    <property type="entry name" value="S-adenosyl-L-methionine-dependent methyltransferases"/>
    <property type="match status" value="1"/>
</dbReference>
<evidence type="ECO:0000259" key="1">
    <source>
        <dbReference type="Pfam" id="PF05175"/>
    </source>
</evidence>
<dbReference type="InterPro" id="IPR029063">
    <property type="entry name" value="SAM-dependent_MTases_sf"/>
</dbReference>
<dbReference type="Proteomes" id="UP000198778">
    <property type="component" value="Unassembled WGS sequence"/>
</dbReference>
<proteinExistence type="predicted"/>
<sequence length="248" mass="27624">MTVSAEERQDFLPGNERMIHQRSDIFSYSMDAVLLAKFARVSGAKRIIDLCAGTGAVPLMLSLRTKAKIEAMELQPLLCGLFERSIITNELSRQISVKEGDLRILQGMELGKYDLVTCNPPYFPVTAAKGVNENEWKTIARHEVSCTLTDAVAAAAALVKSKGKVAFVHRPERAAEIFAIMNQYHLAPKRIKYVHPKLTKAANIVLIEAVKDGNPGLTTEAPWVVYAEDGTYQKEFYKEYFEGGRTNE</sequence>
<accession>A0A1H0KT37</accession>